<keyword evidence="4" id="KW-0690">Ribosome biogenesis</keyword>
<feature type="compositionally biased region" description="Acidic residues" evidence="9">
    <location>
        <begin position="82"/>
        <end position="95"/>
    </location>
</feature>
<dbReference type="GO" id="GO:0003723">
    <property type="term" value="F:RNA binding"/>
    <property type="evidence" value="ECO:0007669"/>
    <property type="project" value="UniProtKB-KW"/>
</dbReference>
<dbReference type="Gene3D" id="2.40.10.230">
    <property type="entry name" value="Probable tRNA pseudouridine synthase domain"/>
    <property type="match status" value="1"/>
</dbReference>
<dbReference type="EMBL" id="JABCKV010000007">
    <property type="protein sequence ID" value="KAG5647738.1"/>
    <property type="molecule type" value="Genomic_DNA"/>
</dbReference>
<keyword evidence="11" id="KW-1185">Reference proteome</keyword>
<dbReference type="PANTHER" id="PTHR31633:SF1">
    <property type="entry name" value="H_ACA RIBONUCLEOPROTEIN COMPLEX NON-CORE SUBUNIT NAF1"/>
    <property type="match status" value="1"/>
</dbReference>
<dbReference type="GO" id="GO:0006364">
    <property type="term" value="P:rRNA processing"/>
    <property type="evidence" value="ECO:0007669"/>
    <property type="project" value="UniProtKB-KW"/>
</dbReference>
<dbReference type="GO" id="GO:0005732">
    <property type="term" value="C:sno(s)RNA-containing ribonucleoprotein complex"/>
    <property type="evidence" value="ECO:0007669"/>
    <property type="project" value="InterPro"/>
</dbReference>
<comment type="subcellular location">
    <subcellularLocation>
        <location evidence="1">Nucleus</location>
    </subcellularLocation>
</comment>
<protein>
    <recommendedName>
        <fullName evidence="3">H/ACA ribonucleoprotein complex non-core subunit NAF1</fullName>
    </recommendedName>
</protein>
<dbReference type="GO" id="GO:0005634">
    <property type="term" value="C:nucleus"/>
    <property type="evidence" value="ECO:0007669"/>
    <property type="project" value="UniProtKB-SubCell"/>
</dbReference>
<sequence length="589" mass="64124">MDAFKVPHNIPQDLLLIHDLIGVPTPPPPSALRPQKIVEDASDDCIDSSDSEIASEDEIEADLTAINDDEDELPKSAPESDSSSEDSDSDSDESDMNEKVSATLGLDDDEESGPAPASGAYFQTKNEVVEADIVVPDIAEVGPEEYLEKVGEIMTIMGNTVIIHGVASETAGRGSERVLDSDTLLVFQDRKVMGYIYETFGPTSQPMYQVKFNKDFPLDPEKVQTSREVFHVPARSNFVFWSHLKKFKGSDASNVHDEEPAENELEFSDDEAEAAYKSNLKRKRGETRAQSMAASSRQSTPTPSQMHDQDMAENLSRNHYDEHGPYDVGFSAGPSRPPPIPYDDPYSDAYTSAPSTSQQTQEHRATREDLGHTPQNSGFSSRGRGRGQGRDRGDSRGRGRGRGRGGDHGGPSRGYPRSDTQRTRRESNAGDNSWTGRPIPRQEPGPSSYGQQIPRPLSPTSLAIARATGQLPNGSNYVTQHGSGFSQQPPVSPGAWGYSDPFQQAQQMFQFGAGYPQPFVQPHINPRFANAFGMNIDMGQHLSESPQYTPQITAGLPGPTSPSTLASTWTNVPSGQDAVPNHTGDQSES</sequence>
<feature type="region of interest" description="Disordered" evidence="9">
    <location>
        <begin position="22"/>
        <end position="98"/>
    </location>
</feature>
<dbReference type="OrthoDB" id="21550at2759"/>
<evidence type="ECO:0000256" key="5">
    <source>
        <dbReference type="ARBA" id="ARBA00022552"/>
    </source>
</evidence>
<reference evidence="10" key="1">
    <citation type="submission" date="2020-07" db="EMBL/GenBank/DDBJ databases">
        <authorList>
            <person name="Nieuwenhuis M."/>
            <person name="Van De Peppel L.J.J."/>
        </authorList>
    </citation>
    <scope>NUCLEOTIDE SEQUENCE</scope>
    <source>
        <strain evidence="10">AP01</strain>
        <tissue evidence="10">Mycelium</tissue>
    </source>
</reference>
<comment type="caution">
    <text evidence="10">The sequence shown here is derived from an EMBL/GenBank/DDBJ whole genome shotgun (WGS) entry which is preliminary data.</text>
</comment>
<keyword evidence="6" id="KW-0597">Phosphoprotein</keyword>
<feature type="compositionally biased region" description="Acidic residues" evidence="9">
    <location>
        <begin position="40"/>
        <end position="72"/>
    </location>
</feature>
<dbReference type="InterPro" id="IPR009000">
    <property type="entry name" value="Transl_B-barrel_sf"/>
</dbReference>
<feature type="compositionally biased region" description="Low complexity" evidence="9">
    <location>
        <begin position="288"/>
        <end position="299"/>
    </location>
</feature>
<evidence type="ECO:0000256" key="4">
    <source>
        <dbReference type="ARBA" id="ARBA00022517"/>
    </source>
</evidence>
<keyword evidence="5" id="KW-0698">rRNA processing</keyword>
<feature type="compositionally biased region" description="Basic and acidic residues" evidence="9">
    <location>
        <begin position="316"/>
        <end position="325"/>
    </location>
</feature>
<evidence type="ECO:0000256" key="9">
    <source>
        <dbReference type="SAM" id="MobiDB-lite"/>
    </source>
</evidence>
<dbReference type="InterPro" id="IPR040309">
    <property type="entry name" value="Naf1"/>
</dbReference>
<name>A0A9P7GCX1_9AGAR</name>
<organism evidence="10 11">
    <name type="scientific">Asterophora parasitica</name>
    <dbReference type="NCBI Taxonomy" id="117018"/>
    <lineage>
        <taxon>Eukaryota</taxon>
        <taxon>Fungi</taxon>
        <taxon>Dikarya</taxon>
        <taxon>Basidiomycota</taxon>
        <taxon>Agaricomycotina</taxon>
        <taxon>Agaricomycetes</taxon>
        <taxon>Agaricomycetidae</taxon>
        <taxon>Agaricales</taxon>
        <taxon>Tricholomatineae</taxon>
        <taxon>Lyophyllaceae</taxon>
        <taxon>Asterophora</taxon>
    </lineage>
</organism>
<evidence type="ECO:0000313" key="10">
    <source>
        <dbReference type="EMBL" id="KAG5647738.1"/>
    </source>
</evidence>
<accession>A0A9P7GCX1</accession>
<dbReference type="GO" id="GO:0000493">
    <property type="term" value="P:box H/ACA snoRNP assembly"/>
    <property type="evidence" value="ECO:0007669"/>
    <property type="project" value="InterPro"/>
</dbReference>
<feature type="compositionally biased region" description="Polar residues" evidence="9">
    <location>
        <begin position="543"/>
        <end position="552"/>
    </location>
</feature>
<dbReference type="PANTHER" id="PTHR31633">
    <property type="entry name" value="H/ACA RIBONUCLEOPROTEIN COMPLEX NON-CORE SUBUNIT NAF1"/>
    <property type="match status" value="1"/>
</dbReference>
<evidence type="ECO:0000256" key="1">
    <source>
        <dbReference type="ARBA" id="ARBA00004123"/>
    </source>
</evidence>
<dbReference type="SUPFAM" id="SSF50447">
    <property type="entry name" value="Translation proteins"/>
    <property type="match status" value="1"/>
</dbReference>
<evidence type="ECO:0000256" key="7">
    <source>
        <dbReference type="ARBA" id="ARBA00022884"/>
    </source>
</evidence>
<evidence type="ECO:0000256" key="2">
    <source>
        <dbReference type="ARBA" id="ARBA00009801"/>
    </source>
</evidence>
<keyword evidence="7" id="KW-0694">RNA-binding</keyword>
<feature type="region of interest" description="Disordered" evidence="9">
    <location>
        <begin position="473"/>
        <end position="499"/>
    </location>
</feature>
<feature type="compositionally biased region" description="Basic and acidic residues" evidence="9">
    <location>
        <begin position="361"/>
        <end position="371"/>
    </location>
</feature>
<dbReference type="Pfam" id="PF04410">
    <property type="entry name" value="Gar1"/>
    <property type="match status" value="1"/>
</dbReference>
<comment type="similarity">
    <text evidence="2">Belongs to the NAF1 family.</text>
</comment>
<feature type="compositionally biased region" description="Basic and acidic residues" evidence="9">
    <location>
        <begin position="388"/>
        <end position="397"/>
    </location>
</feature>
<dbReference type="GO" id="GO:0001522">
    <property type="term" value="P:pseudouridine synthesis"/>
    <property type="evidence" value="ECO:0007669"/>
    <property type="project" value="InterPro"/>
</dbReference>
<keyword evidence="8" id="KW-0539">Nucleus</keyword>
<dbReference type="Proteomes" id="UP000775547">
    <property type="component" value="Unassembled WGS sequence"/>
</dbReference>
<dbReference type="InterPro" id="IPR007504">
    <property type="entry name" value="H/ACA_rnp_Gar1/Naf1"/>
</dbReference>
<evidence type="ECO:0000256" key="3">
    <source>
        <dbReference type="ARBA" id="ARBA00021438"/>
    </source>
</evidence>
<feature type="compositionally biased region" description="Polar residues" evidence="9">
    <location>
        <begin position="561"/>
        <end position="574"/>
    </location>
</feature>
<feature type="compositionally biased region" description="Acidic residues" evidence="9">
    <location>
        <begin position="259"/>
        <end position="273"/>
    </location>
</feature>
<reference evidence="10" key="2">
    <citation type="submission" date="2021-10" db="EMBL/GenBank/DDBJ databases">
        <title>Phylogenomics reveals ancestral predisposition of the termite-cultivated fungus Termitomyces towards a domesticated lifestyle.</title>
        <authorList>
            <person name="Auxier B."/>
            <person name="Grum-Grzhimaylo A."/>
            <person name="Cardenas M.E."/>
            <person name="Lodge J.D."/>
            <person name="Laessoe T."/>
            <person name="Pedersen O."/>
            <person name="Smith M.E."/>
            <person name="Kuyper T.W."/>
            <person name="Franco-Molano E.A."/>
            <person name="Baroni T.J."/>
            <person name="Aanen D.K."/>
        </authorList>
    </citation>
    <scope>NUCLEOTIDE SEQUENCE</scope>
    <source>
        <strain evidence="10">AP01</strain>
        <tissue evidence="10">Mycelium</tissue>
    </source>
</reference>
<proteinExistence type="inferred from homology"/>
<dbReference type="AlphaFoldDB" id="A0A9P7GCX1"/>
<feature type="compositionally biased region" description="Basic and acidic residues" evidence="9">
    <location>
        <begin position="419"/>
        <end position="428"/>
    </location>
</feature>
<evidence type="ECO:0000256" key="6">
    <source>
        <dbReference type="ARBA" id="ARBA00022553"/>
    </source>
</evidence>
<feature type="region of interest" description="Disordered" evidence="9">
    <location>
        <begin position="543"/>
        <end position="589"/>
    </location>
</feature>
<evidence type="ECO:0000256" key="8">
    <source>
        <dbReference type="ARBA" id="ARBA00023242"/>
    </source>
</evidence>
<feature type="compositionally biased region" description="Polar residues" evidence="9">
    <location>
        <begin position="349"/>
        <end position="360"/>
    </location>
</feature>
<gene>
    <name evidence="10" type="ORF">DXG03_008461</name>
</gene>
<dbReference type="InterPro" id="IPR038664">
    <property type="entry name" value="Gar1/Naf1_Cbf5-bd_sf"/>
</dbReference>
<evidence type="ECO:0000313" key="11">
    <source>
        <dbReference type="Proteomes" id="UP000775547"/>
    </source>
</evidence>
<feature type="region of interest" description="Disordered" evidence="9">
    <location>
        <begin position="251"/>
        <end position="456"/>
    </location>
</feature>
<feature type="compositionally biased region" description="Polar residues" evidence="9">
    <location>
        <begin position="473"/>
        <end position="489"/>
    </location>
</feature>